<dbReference type="AlphaFoldDB" id="A0A9P0HF37"/>
<dbReference type="InterPro" id="IPR036322">
    <property type="entry name" value="WD40_repeat_dom_sf"/>
</dbReference>
<dbReference type="InterPro" id="IPR020472">
    <property type="entry name" value="WD40_PAC1"/>
</dbReference>
<dbReference type="GO" id="GO:0032040">
    <property type="term" value="C:small-subunit processome"/>
    <property type="evidence" value="ECO:0007669"/>
    <property type="project" value="TreeGrafter"/>
</dbReference>
<keyword evidence="8" id="KW-1185">Reference proteome</keyword>
<dbReference type="PROSITE" id="PS50294">
    <property type="entry name" value="WD_REPEATS_REGION"/>
    <property type="match status" value="2"/>
</dbReference>
<feature type="repeat" description="WD" evidence="5">
    <location>
        <begin position="192"/>
        <end position="233"/>
    </location>
</feature>
<accession>A0A9P0HF37</accession>
<dbReference type="SUPFAM" id="SSF50978">
    <property type="entry name" value="WD40 repeat-like"/>
    <property type="match status" value="1"/>
</dbReference>
<dbReference type="InterPro" id="IPR001680">
    <property type="entry name" value="WD40_rpt"/>
</dbReference>
<evidence type="ECO:0000313" key="7">
    <source>
        <dbReference type="EMBL" id="CAH1400702.1"/>
    </source>
</evidence>
<feature type="region of interest" description="Disordered" evidence="6">
    <location>
        <begin position="1"/>
        <end position="56"/>
    </location>
</feature>
<evidence type="ECO:0000313" key="8">
    <source>
        <dbReference type="Proteomes" id="UP001152798"/>
    </source>
</evidence>
<proteinExistence type="predicted"/>
<dbReference type="PANTHER" id="PTHR19865">
    <property type="entry name" value="U3 SMALL NUCLEOLAR RNA INTERACTING PROTEIN 2"/>
    <property type="match status" value="1"/>
</dbReference>
<dbReference type="Pfam" id="PF00400">
    <property type="entry name" value="WD40"/>
    <property type="match status" value="6"/>
</dbReference>
<evidence type="ECO:0000256" key="1">
    <source>
        <dbReference type="ARBA" id="ARBA00004123"/>
    </source>
</evidence>
<dbReference type="OrthoDB" id="189968at2759"/>
<feature type="repeat" description="WD" evidence="5">
    <location>
        <begin position="367"/>
        <end position="399"/>
    </location>
</feature>
<feature type="compositionally biased region" description="Acidic residues" evidence="6">
    <location>
        <begin position="44"/>
        <end position="54"/>
    </location>
</feature>
<dbReference type="SMART" id="SM00320">
    <property type="entry name" value="WD40"/>
    <property type="match status" value="7"/>
</dbReference>
<evidence type="ECO:0000256" key="5">
    <source>
        <dbReference type="PROSITE-ProRule" id="PRU00221"/>
    </source>
</evidence>
<evidence type="ECO:0008006" key="9">
    <source>
        <dbReference type="Google" id="ProtNLM"/>
    </source>
</evidence>
<feature type="repeat" description="WD" evidence="5">
    <location>
        <begin position="234"/>
        <end position="275"/>
    </location>
</feature>
<evidence type="ECO:0000256" key="3">
    <source>
        <dbReference type="ARBA" id="ARBA00022737"/>
    </source>
</evidence>
<dbReference type="Gene3D" id="2.130.10.10">
    <property type="entry name" value="YVTN repeat-like/Quinoprotein amine dehydrogenase"/>
    <property type="match status" value="1"/>
</dbReference>
<feature type="compositionally biased region" description="Basic residues" evidence="6">
    <location>
        <begin position="17"/>
        <end position="36"/>
    </location>
</feature>
<keyword evidence="4" id="KW-0539">Nucleus</keyword>
<comment type="subcellular location">
    <subcellularLocation>
        <location evidence="1">Nucleus</location>
    </subcellularLocation>
</comment>
<evidence type="ECO:0000256" key="4">
    <source>
        <dbReference type="ARBA" id="ARBA00023242"/>
    </source>
</evidence>
<dbReference type="Proteomes" id="UP001152798">
    <property type="component" value="Chromosome 4"/>
</dbReference>
<dbReference type="InterPro" id="IPR015943">
    <property type="entry name" value="WD40/YVTN_repeat-like_dom_sf"/>
</dbReference>
<protein>
    <recommendedName>
        <fullName evidence="9">U3 small nucleolar RNA-interacting protein 2</fullName>
    </recommendedName>
</protein>
<dbReference type="PANTHER" id="PTHR19865:SF0">
    <property type="entry name" value="U3 SMALL NUCLEOLAR RNA-INTERACTING PROTEIN 2"/>
    <property type="match status" value="1"/>
</dbReference>
<evidence type="ECO:0000256" key="6">
    <source>
        <dbReference type="SAM" id="MobiDB-lite"/>
    </source>
</evidence>
<name>A0A9P0HF37_NEZVI</name>
<dbReference type="PROSITE" id="PS50082">
    <property type="entry name" value="WD_REPEATS_2"/>
    <property type="match status" value="4"/>
</dbReference>
<gene>
    <name evidence="7" type="ORF">NEZAVI_LOCUS9884</name>
</gene>
<dbReference type="GO" id="GO:0034511">
    <property type="term" value="F:U3 snoRNA binding"/>
    <property type="evidence" value="ECO:0007669"/>
    <property type="project" value="InterPro"/>
</dbReference>
<organism evidence="7 8">
    <name type="scientific">Nezara viridula</name>
    <name type="common">Southern green stink bug</name>
    <name type="synonym">Cimex viridulus</name>
    <dbReference type="NCBI Taxonomy" id="85310"/>
    <lineage>
        <taxon>Eukaryota</taxon>
        <taxon>Metazoa</taxon>
        <taxon>Ecdysozoa</taxon>
        <taxon>Arthropoda</taxon>
        <taxon>Hexapoda</taxon>
        <taxon>Insecta</taxon>
        <taxon>Pterygota</taxon>
        <taxon>Neoptera</taxon>
        <taxon>Paraneoptera</taxon>
        <taxon>Hemiptera</taxon>
        <taxon>Heteroptera</taxon>
        <taxon>Panheteroptera</taxon>
        <taxon>Pentatomomorpha</taxon>
        <taxon>Pentatomoidea</taxon>
        <taxon>Pentatomidae</taxon>
        <taxon>Pentatominae</taxon>
        <taxon>Nezara</taxon>
    </lineage>
</organism>
<dbReference type="InterPro" id="IPR039241">
    <property type="entry name" value="Rrp9-like"/>
</dbReference>
<sequence>MSNFFIRKPSNKPNGVLKRKANKPKVHYPKKVKKSLPKFPRQSDDEEIPSDDEEVHYKDLGKESEEELLTASEKKSQLAKSYFKEIEEKENKKLENDEAVDEGVLDRLKVDVLIEAGKFKKKVLGNFNKEISEENIKVLKCKEHKLAITVVILSSDCKHIYSGSKDGYIVKWTIDGSKVKCLPPRHKDKSNEKLHSSSILSLALSENDKYLASSDEGAVIQIWEADTFKHYHSFLGHKASVTGLAFCKITQNLYSCSKDKTVKVWSMIEKAYIETLFGHHECITGIDVLCKGRAVTSGGTDSTCRVWKIEEETQLIYNGNTRSIDSVRRLDDAHFVSCSEDGSLYLWATSKKKPLVKVEAAHSLDPVTGEPYWISSIACIPNSEVFASGSNDGKVRFWNCADNYRNFTEFYSIPVKGFINSMVFSSDNNYLVLGIGQEHKLGRWSKVKEAKNCIVVVNNLMIDTS</sequence>
<dbReference type="EMBL" id="OV725080">
    <property type="protein sequence ID" value="CAH1400702.1"/>
    <property type="molecule type" value="Genomic_DNA"/>
</dbReference>
<feature type="repeat" description="WD" evidence="5">
    <location>
        <begin position="276"/>
        <end position="317"/>
    </location>
</feature>
<keyword evidence="3" id="KW-0677">Repeat</keyword>
<reference evidence="7" key="1">
    <citation type="submission" date="2022-01" db="EMBL/GenBank/DDBJ databases">
        <authorList>
            <person name="King R."/>
        </authorList>
    </citation>
    <scope>NUCLEOTIDE SEQUENCE</scope>
</reference>
<evidence type="ECO:0000256" key="2">
    <source>
        <dbReference type="ARBA" id="ARBA00022574"/>
    </source>
</evidence>
<dbReference type="FunFam" id="2.130.10.10:FF:000509">
    <property type="entry name" value="U3 small nucleolar RNA-interacting protein"/>
    <property type="match status" value="1"/>
</dbReference>
<keyword evidence="2 5" id="KW-0853">WD repeat</keyword>
<dbReference type="PRINTS" id="PR00320">
    <property type="entry name" value="GPROTEINBRPT"/>
</dbReference>